<dbReference type="Pfam" id="PF13545">
    <property type="entry name" value="HTH_Crp_2"/>
    <property type="match status" value="1"/>
</dbReference>
<evidence type="ECO:0000259" key="6">
    <source>
        <dbReference type="PROSITE" id="PS51063"/>
    </source>
</evidence>
<feature type="compositionally biased region" description="Polar residues" evidence="4">
    <location>
        <begin position="11"/>
        <end position="24"/>
    </location>
</feature>
<dbReference type="SUPFAM" id="SSF46785">
    <property type="entry name" value="Winged helix' DNA-binding domain"/>
    <property type="match status" value="1"/>
</dbReference>
<name>A0ABW0D5K6_STRFI</name>
<dbReference type="InterPro" id="IPR014710">
    <property type="entry name" value="RmlC-like_jellyroll"/>
</dbReference>
<evidence type="ECO:0000259" key="5">
    <source>
        <dbReference type="PROSITE" id="PS50042"/>
    </source>
</evidence>
<keyword evidence="8" id="KW-1185">Reference proteome</keyword>
<dbReference type="InterPro" id="IPR018490">
    <property type="entry name" value="cNMP-bd_dom_sf"/>
</dbReference>
<feature type="domain" description="HTH crp-type" evidence="6">
    <location>
        <begin position="185"/>
        <end position="259"/>
    </location>
</feature>
<dbReference type="SMART" id="SM00100">
    <property type="entry name" value="cNMP"/>
    <property type="match status" value="1"/>
</dbReference>
<dbReference type="Pfam" id="PF00027">
    <property type="entry name" value="cNMP_binding"/>
    <property type="match status" value="1"/>
</dbReference>
<dbReference type="CDD" id="cd00038">
    <property type="entry name" value="CAP_ED"/>
    <property type="match status" value="1"/>
</dbReference>
<keyword evidence="1" id="KW-0805">Transcription regulation</keyword>
<dbReference type="InterPro" id="IPR012318">
    <property type="entry name" value="HTH_CRP"/>
</dbReference>
<dbReference type="Gene3D" id="1.10.10.10">
    <property type="entry name" value="Winged helix-like DNA-binding domain superfamily/Winged helix DNA-binding domain"/>
    <property type="match status" value="1"/>
</dbReference>
<dbReference type="InterPro" id="IPR036390">
    <property type="entry name" value="WH_DNA-bd_sf"/>
</dbReference>
<dbReference type="SUPFAM" id="SSF51206">
    <property type="entry name" value="cAMP-binding domain-like"/>
    <property type="match status" value="1"/>
</dbReference>
<dbReference type="EMBL" id="JBHSKL010000009">
    <property type="protein sequence ID" value="MFC5224440.1"/>
    <property type="molecule type" value="Genomic_DNA"/>
</dbReference>
<keyword evidence="2" id="KW-0238">DNA-binding</keyword>
<reference evidence="8" key="1">
    <citation type="journal article" date="2019" name="Int. J. Syst. Evol. Microbiol.">
        <title>The Global Catalogue of Microorganisms (GCM) 10K type strain sequencing project: providing services to taxonomists for standard genome sequencing and annotation.</title>
        <authorList>
            <consortium name="The Broad Institute Genomics Platform"/>
            <consortium name="The Broad Institute Genome Sequencing Center for Infectious Disease"/>
            <person name="Wu L."/>
            <person name="Ma J."/>
        </authorList>
    </citation>
    <scope>NUCLEOTIDE SEQUENCE [LARGE SCALE GENOMIC DNA]</scope>
    <source>
        <strain evidence="8">CCM 8479</strain>
    </source>
</reference>
<dbReference type="Gene3D" id="2.60.120.10">
    <property type="entry name" value="Jelly Rolls"/>
    <property type="match status" value="1"/>
</dbReference>
<gene>
    <name evidence="7" type="ORF">ACFPN6_07480</name>
</gene>
<keyword evidence="3" id="KW-0804">Transcription</keyword>
<proteinExistence type="predicted"/>
<feature type="region of interest" description="Disordered" evidence="4">
    <location>
        <begin position="1"/>
        <end position="27"/>
    </location>
</feature>
<organism evidence="7 8">
    <name type="scientific">Streptomyces fimbriatus</name>
    <dbReference type="NCBI Taxonomy" id="68197"/>
    <lineage>
        <taxon>Bacteria</taxon>
        <taxon>Bacillati</taxon>
        <taxon>Actinomycetota</taxon>
        <taxon>Actinomycetes</taxon>
        <taxon>Kitasatosporales</taxon>
        <taxon>Streptomycetaceae</taxon>
        <taxon>Streptomyces</taxon>
    </lineage>
</organism>
<dbReference type="InterPro" id="IPR000595">
    <property type="entry name" value="cNMP-bd_dom"/>
</dbReference>
<dbReference type="PANTHER" id="PTHR24567:SF74">
    <property type="entry name" value="HTH-TYPE TRANSCRIPTIONAL REGULATOR ARCR"/>
    <property type="match status" value="1"/>
</dbReference>
<sequence>MRPRPLPLVGGQTNSARTQRESGTGLTGSVDRFKNLRATGDFLTVTATHVDQGFHSSVQSALQRIGTGTSITRVPRGKLLYAAGSRDSNVYLVLDGYVKTTTVSISGKQCLLGIHSPGDLVGESCLLNSEHYESATAMTPATLRRIPQSSLLKALDDQNLYGDFLRLLTRRLCEQQQFITHLVTDNCEQRLAFALLRLARKIGVQQPGSRVVMTQRLTQEELAGMVGTTRSRVGFFLKNFRMRGMLEPGPGSLMTVNIPELVRFLNTRD</sequence>
<accession>A0ABW0D5K6</accession>
<evidence type="ECO:0000256" key="1">
    <source>
        <dbReference type="ARBA" id="ARBA00023015"/>
    </source>
</evidence>
<evidence type="ECO:0000313" key="7">
    <source>
        <dbReference type="EMBL" id="MFC5224440.1"/>
    </source>
</evidence>
<dbReference type="PROSITE" id="PS50042">
    <property type="entry name" value="CNMP_BINDING_3"/>
    <property type="match status" value="1"/>
</dbReference>
<comment type="caution">
    <text evidence="7">The sequence shown here is derived from an EMBL/GenBank/DDBJ whole genome shotgun (WGS) entry which is preliminary data.</text>
</comment>
<dbReference type="PROSITE" id="PS51063">
    <property type="entry name" value="HTH_CRP_2"/>
    <property type="match status" value="1"/>
</dbReference>
<evidence type="ECO:0000256" key="2">
    <source>
        <dbReference type="ARBA" id="ARBA00023125"/>
    </source>
</evidence>
<evidence type="ECO:0000313" key="8">
    <source>
        <dbReference type="Proteomes" id="UP001596156"/>
    </source>
</evidence>
<feature type="domain" description="Cyclic nucleotide-binding" evidence="5">
    <location>
        <begin position="74"/>
        <end position="139"/>
    </location>
</feature>
<dbReference type="PANTHER" id="PTHR24567">
    <property type="entry name" value="CRP FAMILY TRANSCRIPTIONAL REGULATORY PROTEIN"/>
    <property type="match status" value="1"/>
</dbReference>
<evidence type="ECO:0000256" key="3">
    <source>
        <dbReference type="ARBA" id="ARBA00023163"/>
    </source>
</evidence>
<protein>
    <submittedName>
        <fullName evidence="7">Crp/Fnr family transcriptional regulator</fullName>
    </submittedName>
</protein>
<dbReference type="RefSeq" id="WP_309061370.1">
    <property type="nucleotide sequence ID" value="NZ_BAAASS010000005.1"/>
</dbReference>
<evidence type="ECO:0000256" key="4">
    <source>
        <dbReference type="SAM" id="MobiDB-lite"/>
    </source>
</evidence>
<dbReference type="InterPro" id="IPR050397">
    <property type="entry name" value="Env_Response_Regulators"/>
</dbReference>
<dbReference type="Proteomes" id="UP001596156">
    <property type="component" value="Unassembled WGS sequence"/>
</dbReference>
<dbReference type="InterPro" id="IPR036388">
    <property type="entry name" value="WH-like_DNA-bd_sf"/>
</dbReference>